<accession>A0ABY4HX82</accession>
<dbReference type="RefSeq" id="WP_247810379.1">
    <property type="nucleotide sequence ID" value="NZ_CP095855.1"/>
</dbReference>
<dbReference type="EMBL" id="CP095855">
    <property type="protein sequence ID" value="UPK68038.1"/>
    <property type="molecule type" value="Genomic_DNA"/>
</dbReference>
<sequence>MVAKVICGKHMRRLLSYNELKVEKGVAQLLAAEGFGLGPERLNFYQKLHRFSSLAARNEVAETNVIHISLNFPPEEQLDCDVLQQIAADYMTRIGFGDQPYLVYQHFDAGHPHLHIVTTCIQANGDRIPTHNIGKEKSAPARLAIEAAYGLIPAKGRRASDTGELPAAWLRKVRYGQKPTKATIAEIVGGVLRNYHFGSLQEYNAVLRHFGVMADSGAPGSRLAAHQGLVYRLLDEQGQPQGVPIKASSLYKAPTIKNLHLQFLKHSQHKKKYAGRLTRTIDQLLQQPLSLSALSAALEKEEISLVVRSNSQGIIYGFTYIDHLSCCVFNGSQLGKKYSAPALLRKMLTEPVGAAASNQQFVDTLMELTPFAQGTAAVMQYWQEAGLQLITQPQHPEPPLFWMGRQGSDTASFVLASKAVQAYLLAAASTSTSATAAGSSQAYLTAQPNSQESPFIAALAMLTQAYSALFIEWIEPVYTDNWIPAALLREAKKKKKRKRLS</sequence>
<evidence type="ECO:0000313" key="3">
    <source>
        <dbReference type="Proteomes" id="UP000830198"/>
    </source>
</evidence>
<organism evidence="2 3">
    <name type="scientific">Chitinophaga filiformis</name>
    <name type="common">Myxococcus filiformis</name>
    <name type="synonym">Flexibacter filiformis</name>
    <dbReference type="NCBI Taxonomy" id="104663"/>
    <lineage>
        <taxon>Bacteria</taxon>
        <taxon>Pseudomonadati</taxon>
        <taxon>Bacteroidota</taxon>
        <taxon>Chitinophagia</taxon>
        <taxon>Chitinophagales</taxon>
        <taxon>Chitinophagaceae</taxon>
        <taxon>Chitinophaga</taxon>
    </lineage>
</organism>
<name>A0ABY4HX82_CHIFI</name>
<dbReference type="Proteomes" id="UP000830198">
    <property type="component" value="Chromosome"/>
</dbReference>
<evidence type="ECO:0000259" key="1">
    <source>
        <dbReference type="Pfam" id="PF03432"/>
    </source>
</evidence>
<keyword evidence="3" id="KW-1185">Reference proteome</keyword>
<protein>
    <submittedName>
        <fullName evidence="2">Relaxase/mobilization nuclease domain-containing protein</fullName>
    </submittedName>
</protein>
<gene>
    <name evidence="2" type="ORF">MYF79_24095</name>
</gene>
<dbReference type="Pfam" id="PF03432">
    <property type="entry name" value="Relaxase"/>
    <property type="match status" value="1"/>
</dbReference>
<reference evidence="2 3" key="1">
    <citation type="submission" date="2022-04" db="EMBL/GenBank/DDBJ databases">
        <title>The arsenic-methylating capacity of Chitinophaga filiformis YT5 during chitin decomposition.</title>
        <authorList>
            <person name="Chen G."/>
            <person name="Liang Y."/>
        </authorList>
    </citation>
    <scope>NUCLEOTIDE SEQUENCE [LARGE SCALE GENOMIC DNA]</scope>
    <source>
        <strain evidence="2 3">YT5</strain>
    </source>
</reference>
<dbReference type="InterPro" id="IPR005094">
    <property type="entry name" value="Endonuclease_MobA/VirD2"/>
</dbReference>
<evidence type="ECO:0000313" key="2">
    <source>
        <dbReference type="EMBL" id="UPK68038.1"/>
    </source>
</evidence>
<proteinExistence type="predicted"/>
<feature type="domain" description="MobA/VirD2-like nuclease" evidence="1">
    <location>
        <begin position="43"/>
        <end position="151"/>
    </location>
</feature>